<dbReference type="InterPro" id="IPR050270">
    <property type="entry name" value="DegV_domain_contain"/>
</dbReference>
<dbReference type="AlphaFoldDB" id="A0A081LDT9"/>
<evidence type="ECO:0000313" key="4">
    <source>
        <dbReference type="Proteomes" id="UP000028091"/>
    </source>
</evidence>
<comment type="caution">
    <text evidence="3">The sequence shown here is derived from an EMBL/GenBank/DDBJ whole genome shotgun (WGS) entry which is preliminary data.</text>
</comment>
<dbReference type="EMBL" id="JOTP01000004">
    <property type="protein sequence ID" value="KEP27415.1"/>
    <property type="molecule type" value="Genomic_DNA"/>
</dbReference>
<dbReference type="Gene3D" id="3.30.1180.10">
    <property type="match status" value="1"/>
</dbReference>
<protein>
    <recommendedName>
        <fullName evidence="5">DegV domain-containing protein</fullName>
    </recommendedName>
</protein>
<evidence type="ECO:0000256" key="2">
    <source>
        <dbReference type="ARBA" id="ARBA00023121"/>
    </source>
</evidence>
<name>A0A081LDT9_9BACI</name>
<evidence type="ECO:0008006" key="5">
    <source>
        <dbReference type="Google" id="ProtNLM"/>
    </source>
</evidence>
<comment type="function">
    <text evidence="1">May bind long-chain fatty acids, such as palmitate, and may play a role in lipid transport or fatty acid metabolism.</text>
</comment>
<dbReference type="eggNOG" id="COG1307">
    <property type="taxonomic scope" value="Bacteria"/>
</dbReference>
<dbReference type="SUPFAM" id="SSF82549">
    <property type="entry name" value="DAK1/DegV-like"/>
    <property type="match status" value="1"/>
</dbReference>
<dbReference type="Proteomes" id="UP000028091">
    <property type="component" value="Unassembled WGS sequence"/>
</dbReference>
<accession>A0A081LDT9</accession>
<proteinExistence type="predicted"/>
<dbReference type="PANTHER" id="PTHR33434">
    <property type="entry name" value="DEGV DOMAIN-CONTAINING PROTEIN DR_1986-RELATED"/>
    <property type="match status" value="1"/>
</dbReference>
<dbReference type="Gene3D" id="3.40.50.10170">
    <property type="match status" value="1"/>
</dbReference>
<dbReference type="OrthoDB" id="5429275at2"/>
<keyword evidence="2" id="KW-0446">Lipid-binding</keyword>
<evidence type="ECO:0000256" key="1">
    <source>
        <dbReference type="ARBA" id="ARBA00003238"/>
    </source>
</evidence>
<reference evidence="3 4" key="1">
    <citation type="submission" date="2012-09" db="EMBL/GenBank/DDBJ databases">
        <title>Genome Sequence of Bacillus sp. DW5-4.</title>
        <authorList>
            <person name="Lai Q."/>
            <person name="Liu Y."/>
            <person name="Shao Z."/>
        </authorList>
    </citation>
    <scope>NUCLEOTIDE SEQUENCE [LARGE SCALE GENOMIC DNA]</scope>
    <source>
        <strain evidence="3 4">DW5-4</strain>
    </source>
</reference>
<evidence type="ECO:0000313" key="3">
    <source>
        <dbReference type="EMBL" id="KEP27415.1"/>
    </source>
</evidence>
<organism evidence="3 4">
    <name type="scientific">Bacillus zhangzhouensis</name>
    <dbReference type="NCBI Taxonomy" id="1178540"/>
    <lineage>
        <taxon>Bacteria</taxon>
        <taxon>Bacillati</taxon>
        <taxon>Bacillota</taxon>
        <taxon>Bacilli</taxon>
        <taxon>Bacillales</taxon>
        <taxon>Bacillaceae</taxon>
        <taxon>Bacillus</taxon>
    </lineage>
</organism>
<gene>
    <name evidence="3" type="ORF">BA70_13885</name>
</gene>
<dbReference type="InterPro" id="IPR003797">
    <property type="entry name" value="DegV"/>
</dbReference>
<dbReference type="GO" id="GO:0008289">
    <property type="term" value="F:lipid binding"/>
    <property type="evidence" value="ECO:0007669"/>
    <property type="project" value="UniProtKB-KW"/>
</dbReference>
<dbReference type="PANTHER" id="PTHR33434:SF8">
    <property type="entry name" value="DEGV DOMAIN-CONTAINING PROTEIN SPR1019"/>
    <property type="match status" value="1"/>
</dbReference>
<dbReference type="PROSITE" id="PS51482">
    <property type="entry name" value="DEGV"/>
    <property type="match status" value="1"/>
</dbReference>
<sequence>MKQIKIVTDSTVDLPQEKINDLSIHVIPLNISISGVNYIDRVNLQPDEFIHKMEAAEELPKTSQPAIGQFVELYEKLTADGSEVISIHLTGGMSGTVQTAESASEMVDGNITVIDSNFISYGLGFQVIKAAELAKKGASREDIIKEVVKIRHKTKLYVTIDTLENLVKGGRVGRGKALIGSLLHIKPIASLTDGVYTPEANVRSYSALVRYLTKQYVQAVKGKTVQAIGIAHADALELAEKLKSALLDHTPDALVDIAYTTPVISCHTGKGAIGFTFYTD</sequence>
<dbReference type="Pfam" id="PF02645">
    <property type="entry name" value="DegV"/>
    <property type="match status" value="1"/>
</dbReference>
<keyword evidence="4" id="KW-1185">Reference proteome</keyword>
<dbReference type="RefSeq" id="WP_034319125.1">
    <property type="nucleotide sequence ID" value="NZ_JBCMYH010000014.1"/>
</dbReference>
<dbReference type="NCBIfam" id="TIGR00762">
    <property type="entry name" value="DegV"/>
    <property type="match status" value="1"/>
</dbReference>
<dbReference type="InterPro" id="IPR043168">
    <property type="entry name" value="DegV_C"/>
</dbReference>